<reference evidence="2 3" key="1">
    <citation type="journal article" date="2019" name="J. Ind. Microbiol. Biotechnol.">
        <title>Paenibacillus amylolyticus 27C64 has a diverse set of carbohydrate-active enzymes and complete pectin deconstruction system.</title>
        <authorList>
            <person name="Keggi C."/>
            <person name="Doran-Peterson J."/>
        </authorList>
    </citation>
    <scope>NUCLEOTIDE SEQUENCE [LARGE SCALE GENOMIC DNA]</scope>
    <source>
        <strain evidence="2 3">27C64</strain>
    </source>
</reference>
<dbReference type="Pfam" id="PF01636">
    <property type="entry name" value="APH"/>
    <property type="match status" value="1"/>
</dbReference>
<dbReference type="GO" id="GO:0016740">
    <property type="term" value="F:transferase activity"/>
    <property type="evidence" value="ECO:0007669"/>
    <property type="project" value="UniProtKB-KW"/>
</dbReference>
<dbReference type="InterPro" id="IPR002575">
    <property type="entry name" value="Aminoglycoside_PTrfase"/>
</dbReference>
<proteinExistence type="predicted"/>
<dbReference type="EMBL" id="RIAS01000001">
    <property type="protein sequence ID" value="KAA8782739.1"/>
    <property type="molecule type" value="Genomic_DNA"/>
</dbReference>
<accession>A0A5M9WMI1</accession>
<dbReference type="PANTHER" id="PTHR21310:SF15">
    <property type="entry name" value="AMINOGLYCOSIDE PHOSPHOTRANSFERASE DOMAIN-CONTAINING PROTEIN"/>
    <property type="match status" value="1"/>
</dbReference>
<organism evidence="2 3">
    <name type="scientific">Paenibacillus amylolyticus</name>
    <dbReference type="NCBI Taxonomy" id="1451"/>
    <lineage>
        <taxon>Bacteria</taxon>
        <taxon>Bacillati</taxon>
        <taxon>Bacillota</taxon>
        <taxon>Bacilli</taxon>
        <taxon>Bacillales</taxon>
        <taxon>Paenibacillaceae</taxon>
        <taxon>Paenibacillus</taxon>
    </lineage>
</organism>
<keyword evidence="2" id="KW-0808">Transferase</keyword>
<dbReference type="InterPro" id="IPR011009">
    <property type="entry name" value="Kinase-like_dom_sf"/>
</dbReference>
<name>A0A5M9WMI1_PAEAM</name>
<protein>
    <submittedName>
        <fullName evidence="2">Aminoglycoside phosphotransferase family protein</fullName>
    </submittedName>
</protein>
<feature type="domain" description="Aminoglycoside phosphotransferase" evidence="1">
    <location>
        <begin position="57"/>
        <end position="296"/>
    </location>
</feature>
<dbReference type="Proteomes" id="UP000323664">
    <property type="component" value="Unassembled WGS sequence"/>
</dbReference>
<gene>
    <name evidence="2" type="ORF">EC604_02625</name>
</gene>
<sequence>MNGKRKTFSKRANHIPITGGFVEMESTYKTRLSKEQLDQIIKHHLAVSIQDYEEMIDGWANHAYKILLDDGRKVVLKIAPAATTNLMRCEQDLMTAEVEALKHVAELKDVPVPLVLAYDASLIMAPAQYFIMEFMSGIPYNQVKAQFTAEDQEAVEQQLGWYNQRINEIKGERFGYFSGKDRQRATWREAFLMLMDDMLADGEEAGVDIGIDYNELRRLIDEKSDALDEVTEPSLISWDLWDGNVLVQDKQITAIIDFERSLWGDPLMEHYFSHFNYTPGFLKGYGREVETDHERKRRGLYDLYFDLALRIECDYRLYDNNEHIDWTIRNLHEGIERFRKM</sequence>
<dbReference type="InterPro" id="IPR051678">
    <property type="entry name" value="AGP_Transferase"/>
</dbReference>
<evidence type="ECO:0000313" key="2">
    <source>
        <dbReference type="EMBL" id="KAA8782739.1"/>
    </source>
</evidence>
<comment type="caution">
    <text evidence="2">The sequence shown here is derived from an EMBL/GenBank/DDBJ whole genome shotgun (WGS) entry which is preliminary data.</text>
</comment>
<dbReference type="AlphaFoldDB" id="A0A5M9WMI1"/>
<evidence type="ECO:0000259" key="1">
    <source>
        <dbReference type="Pfam" id="PF01636"/>
    </source>
</evidence>
<dbReference type="SUPFAM" id="SSF56112">
    <property type="entry name" value="Protein kinase-like (PK-like)"/>
    <property type="match status" value="1"/>
</dbReference>
<dbReference type="Gene3D" id="3.90.1200.10">
    <property type="match status" value="1"/>
</dbReference>
<dbReference type="Gene3D" id="3.30.200.20">
    <property type="entry name" value="Phosphorylase Kinase, domain 1"/>
    <property type="match status" value="1"/>
</dbReference>
<dbReference type="PANTHER" id="PTHR21310">
    <property type="entry name" value="AMINOGLYCOSIDE PHOSPHOTRANSFERASE-RELATED-RELATED"/>
    <property type="match status" value="1"/>
</dbReference>
<evidence type="ECO:0000313" key="3">
    <source>
        <dbReference type="Proteomes" id="UP000323664"/>
    </source>
</evidence>